<evidence type="ECO:0000313" key="4">
    <source>
        <dbReference type="Proteomes" id="UP000241769"/>
    </source>
</evidence>
<dbReference type="OrthoDB" id="20018at2759"/>
<dbReference type="STRING" id="1890364.A0A2P6N454"/>
<dbReference type="EMBL" id="MDYQ01000208">
    <property type="protein sequence ID" value="PRP78739.1"/>
    <property type="molecule type" value="Genomic_DNA"/>
</dbReference>
<gene>
    <name evidence="3" type="ORF">PROFUN_13317</name>
</gene>
<evidence type="ECO:0000313" key="3">
    <source>
        <dbReference type="EMBL" id="PRP78739.1"/>
    </source>
</evidence>
<dbReference type="GO" id="GO:0031083">
    <property type="term" value="C:BLOC-1 complex"/>
    <property type="evidence" value="ECO:0007669"/>
    <property type="project" value="InterPro"/>
</dbReference>
<evidence type="ECO:0000256" key="1">
    <source>
        <dbReference type="ARBA" id="ARBA00007133"/>
    </source>
</evidence>
<dbReference type="Proteomes" id="UP000241769">
    <property type="component" value="Unassembled WGS sequence"/>
</dbReference>
<dbReference type="PANTHER" id="PTHR13073">
    <property type="entry name" value="BLOC-1 COMPLEX SUBUNIT 1"/>
    <property type="match status" value="1"/>
</dbReference>
<sequence>MLSKLVKEHQVRTSRLREENEIKRKVALSSVGTATVEMLDAVNGGVADIFNNQKKIEAESRNLQVQTQRFSKQSAQWLSLVNNFNESLKEIGDIENWGKTIENDMTSIARTLDFAAKQATSE</sequence>
<dbReference type="InterPro" id="IPR009395">
    <property type="entry name" value="BLOC1S1"/>
</dbReference>
<accession>A0A2P6N454</accession>
<comment type="caution">
    <text evidence="3">The sequence shown here is derived from an EMBL/GenBank/DDBJ whole genome shotgun (WGS) entry which is preliminary data.</text>
</comment>
<reference evidence="3 4" key="1">
    <citation type="journal article" date="2018" name="Genome Biol. Evol.">
        <title>Multiple Roots of Fruiting Body Formation in Amoebozoa.</title>
        <authorList>
            <person name="Hillmann F."/>
            <person name="Forbes G."/>
            <person name="Novohradska S."/>
            <person name="Ferling I."/>
            <person name="Riege K."/>
            <person name="Groth M."/>
            <person name="Westermann M."/>
            <person name="Marz M."/>
            <person name="Spaller T."/>
            <person name="Winckler T."/>
            <person name="Schaap P."/>
            <person name="Glockner G."/>
        </authorList>
    </citation>
    <scope>NUCLEOTIDE SEQUENCE [LARGE SCALE GENOMIC DNA]</scope>
    <source>
        <strain evidence="3 4">Jena</strain>
    </source>
</reference>
<name>A0A2P6N454_9EUKA</name>
<dbReference type="InParanoid" id="A0A2P6N454"/>
<dbReference type="GO" id="GO:0016197">
    <property type="term" value="P:endosomal transport"/>
    <property type="evidence" value="ECO:0007669"/>
    <property type="project" value="TreeGrafter"/>
</dbReference>
<keyword evidence="4" id="KW-1185">Reference proteome</keyword>
<dbReference type="AlphaFoldDB" id="A0A2P6N454"/>
<dbReference type="PANTHER" id="PTHR13073:SF0">
    <property type="entry name" value="BIOGENESIS OF LYSOSOME-RELATED ORGANELLES COMPLEX 1 SUBUNIT 1"/>
    <property type="match status" value="1"/>
</dbReference>
<proteinExistence type="inferred from homology"/>
<comment type="similarity">
    <text evidence="1">Belongs to the BLOC1S1 family.</text>
</comment>
<evidence type="ECO:0000256" key="2">
    <source>
        <dbReference type="ARBA" id="ARBA00019577"/>
    </source>
</evidence>
<protein>
    <recommendedName>
        <fullName evidence="2">Biogenesis of lysosome-related organelles complex 1 subunit 1</fullName>
    </recommendedName>
</protein>
<organism evidence="3 4">
    <name type="scientific">Planoprotostelium fungivorum</name>
    <dbReference type="NCBI Taxonomy" id="1890364"/>
    <lineage>
        <taxon>Eukaryota</taxon>
        <taxon>Amoebozoa</taxon>
        <taxon>Evosea</taxon>
        <taxon>Variosea</taxon>
        <taxon>Cavosteliida</taxon>
        <taxon>Cavosteliaceae</taxon>
        <taxon>Planoprotostelium</taxon>
    </lineage>
</organism>
<dbReference type="FunCoup" id="A0A2P6N454">
    <property type="interactions" value="6"/>
</dbReference>
<dbReference type="Pfam" id="PF06320">
    <property type="entry name" value="GCN5L1"/>
    <property type="match status" value="1"/>
</dbReference>